<gene>
    <name evidence="1 2" type="primary">smg</name>
    <name evidence="2" type="ORF">GCM10007933_28260</name>
</gene>
<comment type="similarity">
    <text evidence="1">Belongs to the Smg family.</text>
</comment>
<reference evidence="3" key="1">
    <citation type="journal article" date="2019" name="Int. J. Syst. Evol. Microbiol.">
        <title>The Global Catalogue of Microorganisms (GCM) 10K type strain sequencing project: providing services to taxonomists for standard genome sequencing and annotation.</title>
        <authorList>
            <consortium name="The Broad Institute Genomics Platform"/>
            <consortium name="The Broad Institute Genome Sequencing Center for Infectious Disease"/>
            <person name="Wu L."/>
            <person name="Ma J."/>
        </authorList>
    </citation>
    <scope>NUCLEOTIDE SEQUENCE [LARGE SCALE GENOMIC DNA]</scope>
    <source>
        <strain evidence="3">NBRC 102407</strain>
    </source>
</reference>
<evidence type="ECO:0000313" key="3">
    <source>
        <dbReference type="Proteomes" id="UP001157167"/>
    </source>
</evidence>
<proteinExistence type="inferred from homology"/>
<evidence type="ECO:0000313" key="2">
    <source>
        <dbReference type="EMBL" id="GLT23361.1"/>
    </source>
</evidence>
<protein>
    <recommendedName>
        <fullName evidence="1">Protein Smg homolog</fullName>
    </recommendedName>
</protein>
<evidence type="ECO:0000256" key="1">
    <source>
        <dbReference type="HAMAP-Rule" id="MF_00598"/>
    </source>
</evidence>
<dbReference type="PANTHER" id="PTHR38692:SF1">
    <property type="entry name" value="PROTEIN SMG"/>
    <property type="match status" value="1"/>
</dbReference>
<comment type="caution">
    <text evidence="2">The sequence shown here is derived from an EMBL/GenBank/DDBJ whole genome shotgun (WGS) entry which is preliminary data.</text>
</comment>
<dbReference type="HAMAP" id="MF_00598">
    <property type="entry name" value="Smg"/>
    <property type="match status" value="1"/>
</dbReference>
<dbReference type="PANTHER" id="PTHR38692">
    <property type="entry name" value="PROTEIN SMG"/>
    <property type="match status" value="1"/>
</dbReference>
<sequence>MTGPRPRAMFDILVYLFENYVHADACPEPAQLARKLTAAGFEEEEISEALDWLSGLRQLSDGERPAQVARPGSLRVYADDELVRLGVECRGFLQFLENAGILDAECREMIVERALALGESEIELENLKVIVLMVLWQQDRPINGLILDELLNESDEDDEPVSYALH</sequence>
<dbReference type="InterPro" id="IPR007456">
    <property type="entry name" value="Smg"/>
</dbReference>
<organism evidence="2 3">
    <name type="scientific">Zoogloea oryzae</name>
    <dbReference type="NCBI Taxonomy" id="310767"/>
    <lineage>
        <taxon>Bacteria</taxon>
        <taxon>Pseudomonadati</taxon>
        <taxon>Pseudomonadota</taxon>
        <taxon>Betaproteobacteria</taxon>
        <taxon>Rhodocyclales</taxon>
        <taxon>Zoogloeaceae</taxon>
        <taxon>Zoogloea</taxon>
    </lineage>
</organism>
<dbReference type="EMBL" id="BSPX01000045">
    <property type="protein sequence ID" value="GLT23361.1"/>
    <property type="molecule type" value="Genomic_DNA"/>
</dbReference>
<dbReference type="Proteomes" id="UP001157167">
    <property type="component" value="Unassembled WGS sequence"/>
</dbReference>
<name>A0ABQ6FDG1_9RHOO</name>
<accession>A0ABQ6FDG1</accession>
<keyword evidence="3" id="KW-1185">Reference proteome</keyword>
<dbReference type="Pfam" id="PF04361">
    <property type="entry name" value="DUF494"/>
    <property type="match status" value="1"/>
</dbReference>